<name>A0ABU3PA25_9BURK</name>
<keyword evidence="3" id="KW-1185">Reference proteome</keyword>
<accession>A0ABU3PA25</accession>
<protein>
    <recommendedName>
        <fullName evidence="4">PEP-CTERM protein-sorting domain-containing protein</fullName>
    </recommendedName>
</protein>
<keyword evidence="1" id="KW-0732">Signal</keyword>
<sequence>MNIRTTTARHAPGLAALAALLAAVLLPASASASALLTVNHRNGCKMTQACTSDGVSKVVIGSNLSPNQWANGFIADNPWSKGPAAGNAVFTISFTATKDLHLDSFSFGLFNNDCQYGAPASCRGANWQLKTFLNGEAAGEPLTRFNSGGKFTDLSQIVQLNVDLKAGQSYGLQMNNYTRFIDYTGQYYFHDLAFNGSAATVAEPQSLALAALSLLAMGAMRRRRQR</sequence>
<evidence type="ECO:0000313" key="3">
    <source>
        <dbReference type="Proteomes" id="UP001246372"/>
    </source>
</evidence>
<dbReference type="RefSeq" id="WP_315649927.1">
    <property type="nucleotide sequence ID" value="NZ_JAVXZY010000003.1"/>
</dbReference>
<proteinExistence type="predicted"/>
<reference evidence="2" key="1">
    <citation type="submission" date="2023-09" db="EMBL/GenBank/DDBJ databases">
        <title>Paucibacter sp. APW11 Genome sequencing and assembly.</title>
        <authorList>
            <person name="Kim I."/>
        </authorList>
    </citation>
    <scope>NUCLEOTIDE SEQUENCE</scope>
    <source>
        <strain evidence="2">APW11</strain>
    </source>
</reference>
<evidence type="ECO:0000313" key="2">
    <source>
        <dbReference type="EMBL" id="MDT8999389.1"/>
    </source>
</evidence>
<organism evidence="2 3">
    <name type="scientific">Roseateles aquae</name>
    <dbReference type="NCBI Taxonomy" id="3077235"/>
    <lineage>
        <taxon>Bacteria</taxon>
        <taxon>Pseudomonadati</taxon>
        <taxon>Pseudomonadota</taxon>
        <taxon>Betaproteobacteria</taxon>
        <taxon>Burkholderiales</taxon>
        <taxon>Sphaerotilaceae</taxon>
        <taxon>Roseateles</taxon>
    </lineage>
</organism>
<comment type="caution">
    <text evidence="2">The sequence shown here is derived from an EMBL/GenBank/DDBJ whole genome shotgun (WGS) entry which is preliminary data.</text>
</comment>
<gene>
    <name evidence="2" type="ORF">RQP53_08940</name>
</gene>
<evidence type="ECO:0000256" key="1">
    <source>
        <dbReference type="SAM" id="SignalP"/>
    </source>
</evidence>
<feature type="chain" id="PRO_5045725297" description="PEP-CTERM protein-sorting domain-containing protein" evidence="1">
    <location>
        <begin position="33"/>
        <end position="226"/>
    </location>
</feature>
<dbReference type="Proteomes" id="UP001246372">
    <property type="component" value="Unassembled WGS sequence"/>
</dbReference>
<feature type="signal peptide" evidence="1">
    <location>
        <begin position="1"/>
        <end position="32"/>
    </location>
</feature>
<dbReference type="EMBL" id="JAVXZY010000003">
    <property type="protein sequence ID" value="MDT8999389.1"/>
    <property type="molecule type" value="Genomic_DNA"/>
</dbReference>
<evidence type="ECO:0008006" key="4">
    <source>
        <dbReference type="Google" id="ProtNLM"/>
    </source>
</evidence>